<dbReference type="PANTHER" id="PTHR42693:SF53">
    <property type="entry name" value="ENDO-4-O-SULFATASE"/>
    <property type="match status" value="1"/>
</dbReference>
<dbReference type="Proteomes" id="UP000320672">
    <property type="component" value="Chromosome"/>
</dbReference>
<keyword evidence="6" id="KW-1185">Reference proteome</keyword>
<dbReference type="RefSeq" id="WP_145354315.1">
    <property type="nucleotide sequence ID" value="NZ_CP036262.1"/>
</dbReference>
<comment type="similarity">
    <text evidence="1">Belongs to the sulfatase family.</text>
</comment>
<evidence type="ECO:0000313" key="5">
    <source>
        <dbReference type="EMBL" id="QDS96128.1"/>
    </source>
</evidence>
<evidence type="ECO:0000256" key="3">
    <source>
        <dbReference type="SAM" id="SignalP"/>
    </source>
</evidence>
<dbReference type="EC" id="3.1.6.6" evidence="5"/>
<evidence type="ECO:0000313" key="6">
    <source>
        <dbReference type="Proteomes" id="UP000320672"/>
    </source>
</evidence>
<dbReference type="Gene3D" id="3.40.720.10">
    <property type="entry name" value="Alkaline Phosphatase, subunit A"/>
    <property type="match status" value="1"/>
</dbReference>
<reference evidence="5 6" key="1">
    <citation type="submission" date="2019-02" db="EMBL/GenBank/DDBJ databases">
        <title>Deep-cultivation of Planctomycetes and their phenomic and genomic characterization uncovers novel biology.</title>
        <authorList>
            <person name="Wiegand S."/>
            <person name="Jogler M."/>
            <person name="Boedeker C."/>
            <person name="Pinto D."/>
            <person name="Vollmers J."/>
            <person name="Rivas-Marin E."/>
            <person name="Kohn T."/>
            <person name="Peeters S.H."/>
            <person name="Heuer A."/>
            <person name="Rast P."/>
            <person name="Oberbeckmann S."/>
            <person name="Bunk B."/>
            <person name="Jeske O."/>
            <person name="Meyerdierks A."/>
            <person name="Storesund J.E."/>
            <person name="Kallscheuer N."/>
            <person name="Luecker S."/>
            <person name="Lage O.M."/>
            <person name="Pohl T."/>
            <person name="Merkel B.J."/>
            <person name="Hornburger P."/>
            <person name="Mueller R.-W."/>
            <person name="Bruemmer F."/>
            <person name="Labrenz M."/>
            <person name="Spormann A.M."/>
            <person name="Op den Camp H."/>
            <person name="Overmann J."/>
            <person name="Amann R."/>
            <person name="Jetten M.S.M."/>
            <person name="Mascher T."/>
            <person name="Medema M.H."/>
            <person name="Devos D.P."/>
            <person name="Kaster A.-K."/>
            <person name="Ovreas L."/>
            <person name="Rohde M."/>
            <person name="Galperin M.Y."/>
            <person name="Jogler C."/>
        </authorList>
    </citation>
    <scope>NUCLEOTIDE SEQUENCE [LARGE SCALE GENOMIC DNA]</scope>
    <source>
        <strain evidence="5 6">FF011L</strain>
    </source>
</reference>
<feature type="chain" id="PRO_5021791940" evidence="3">
    <location>
        <begin position="29"/>
        <end position="502"/>
    </location>
</feature>
<dbReference type="SUPFAM" id="SSF53649">
    <property type="entry name" value="Alkaline phosphatase-like"/>
    <property type="match status" value="1"/>
</dbReference>
<keyword evidence="2 5" id="KW-0378">Hydrolase</keyword>
<dbReference type="InterPro" id="IPR017850">
    <property type="entry name" value="Alkaline_phosphatase_core_sf"/>
</dbReference>
<dbReference type="CDD" id="cd16034">
    <property type="entry name" value="sulfatase_like"/>
    <property type="match status" value="1"/>
</dbReference>
<feature type="signal peptide" evidence="3">
    <location>
        <begin position="1"/>
        <end position="28"/>
    </location>
</feature>
<dbReference type="EMBL" id="CP036262">
    <property type="protein sequence ID" value="QDS96128.1"/>
    <property type="molecule type" value="Genomic_DNA"/>
</dbReference>
<dbReference type="OrthoDB" id="237120at2"/>
<sequence precursor="true">MSQFNRHLFAKQALLTLVLVLIPSLARGATDSPPNVLLIITDEHNFRTLGCYRERMPREQAEMWGPDVVVPTPHLDRIAKEGVICTRAYATSPVCSPCRAAMITGRYPHNTGVPQNDLVLDRSIPTLADRLNDAGYRTGFFGKWHLGGKGKPEWEPKVDGGFQFKKYMFNRGHWKKLVIENGKALVGARKNGEPSYSVDGADQTTFATDWLTDRAIDYVTDKTQHDPFLAVISYPDPHGPNSVRAPYDHRFDDLRFAAPRTFQTGIPSPKWLGGKGKHEIFRGKDMSKYFGMVQCIDDNVGKLLERMDEANLLENTLVIMTSDHGDLCYEHDRLNKGNPYEGSARVPMLIRFPRRIAAGKVYTQPVGTVDLTPTVMGLLGRDGNAADQGRDLSAELAGNSNSPIDPANPPITFLRSSGIKTNWVAAIDDRYKLVLSTSDVPWLFDAKLDPDELLNFFRRPGTEGVAERLGKALQEYGTKTNDPAFVDPTIAASLKQVLGAKK</sequence>
<dbReference type="Pfam" id="PF00884">
    <property type="entry name" value="Sulfatase"/>
    <property type="match status" value="1"/>
</dbReference>
<dbReference type="AlphaFoldDB" id="A0A517MML4"/>
<accession>A0A517MML4</accession>
<organism evidence="5 6">
    <name type="scientific">Roseimaritima multifibrata</name>
    <dbReference type="NCBI Taxonomy" id="1930274"/>
    <lineage>
        <taxon>Bacteria</taxon>
        <taxon>Pseudomonadati</taxon>
        <taxon>Planctomycetota</taxon>
        <taxon>Planctomycetia</taxon>
        <taxon>Pirellulales</taxon>
        <taxon>Pirellulaceae</taxon>
        <taxon>Roseimaritima</taxon>
    </lineage>
</organism>
<feature type="domain" description="Sulfatase N-terminal" evidence="4">
    <location>
        <begin position="34"/>
        <end position="380"/>
    </location>
</feature>
<keyword evidence="3" id="KW-0732">Signal</keyword>
<proteinExistence type="inferred from homology"/>
<gene>
    <name evidence="5" type="primary">betC_11</name>
    <name evidence="5" type="ORF">FF011L_49350</name>
</gene>
<dbReference type="InterPro" id="IPR050738">
    <property type="entry name" value="Sulfatase"/>
</dbReference>
<evidence type="ECO:0000256" key="2">
    <source>
        <dbReference type="ARBA" id="ARBA00022801"/>
    </source>
</evidence>
<dbReference type="GO" id="GO:0047753">
    <property type="term" value="F:choline-sulfatase activity"/>
    <property type="evidence" value="ECO:0007669"/>
    <property type="project" value="UniProtKB-EC"/>
</dbReference>
<protein>
    <submittedName>
        <fullName evidence="5">Choline-sulfatase</fullName>
        <ecNumber evidence="5">3.1.6.6</ecNumber>
    </submittedName>
</protein>
<name>A0A517MML4_9BACT</name>
<evidence type="ECO:0000259" key="4">
    <source>
        <dbReference type="Pfam" id="PF00884"/>
    </source>
</evidence>
<evidence type="ECO:0000256" key="1">
    <source>
        <dbReference type="ARBA" id="ARBA00008779"/>
    </source>
</evidence>
<dbReference type="KEGG" id="rml:FF011L_49350"/>
<dbReference type="GO" id="GO:0004065">
    <property type="term" value="F:arylsulfatase activity"/>
    <property type="evidence" value="ECO:0007669"/>
    <property type="project" value="TreeGrafter"/>
</dbReference>
<dbReference type="InterPro" id="IPR000917">
    <property type="entry name" value="Sulfatase_N"/>
</dbReference>
<dbReference type="PANTHER" id="PTHR42693">
    <property type="entry name" value="ARYLSULFATASE FAMILY MEMBER"/>
    <property type="match status" value="1"/>
</dbReference>